<dbReference type="EMBL" id="CAJVPU010056821">
    <property type="protein sequence ID" value="CAG8771041.1"/>
    <property type="molecule type" value="Genomic_DNA"/>
</dbReference>
<dbReference type="Proteomes" id="UP000789702">
    <property type="component" value="Unassembled WGS sequence"/>
</dbReference>
<gene>
    <name evidence="1" type="ORF">DHETER_LOCUS15835</name>
</gene>
<evidence type="ECO:0000313" key="1">
    <source>
        <dbReference type="EMBL" id="CAG8771041.1"/>
    </source>
</evidence>
<evidence type="ECO:0000313" key="2">
    <source>
        <dbReference type="Proteomes" id="UP000789702"/>
    </source>
</evidence>
<keyword evidence="2" id="KW-1185">Reference proteome</keyword>
<comment type="caution">
    <text evidence="1">The sequence shown here is derived from an EMBL/GenBank/DDBJ whole genome shotgun (WGS) entry which is preliminary data.</text>
</comment>
<proteinExistence type="predicted"/>
<feature type="non-terminal residue" evidence="1">
    <location>
        <position position="1"/>
    </location>
</feature>
<sequence length="110" mass="13002">LIRVSSIKNDKCIKNEAIYVEDLKNIETEVDSLTSNLEQVFKVTAKSCNIEKMQYKTKKTNLDMQIKNLKKSDDYKELEKILSDLIEENNKFAKIKSKKYKKINRRELKI</sequence>
<protein>
    <submittedName>
        <fullName evidence="1">13373_t:CDS:1</fullName>
    </submittedName>
</protein>
<feature type="non-terminal residue" evidence="1">
    <location>
        <position position="110"/>
    </location>
</feature>
<organism evidence="1 2">
    <name type="scientific">Dentiscutata heterogama</name>
    <dbReference type="NCBI Taxonomy" id="1316150"/>
    <lineage>
        <taxon>Eukaryota</taxon>
        <taxon>Fungi</taxon>
        <taxon>Fungi incertae sedis</taxon>
        <taxon>Mucoromycota</taxon>
        <taxon>Glomeromycotina</taxon>
        <taxon>Glomeromycetes</taxon>
        <taxon>Diversisporales</taxon>
        <taxon>Gigasporaceae</taxon>
        <taxon>Dentiscutata</taxon>
    </lineage>
</organism>
<reference evidence="1" key="1">
    <citation type="submission" date="2021-06" db="EMBL/GenBank/DDBJ databases">
        <authorList>
            <person name="Kallberg Y."/>
            <person name="Tangrot J."/>
            <person name="Rosling A."/>
        </authorList>
    </citation>
    <scope>NUCLEOTIDE SEQUENCE</scope>
    <source>
        <strain evidence="1">IL203A</strain>
    </source>
</reference>
<name>A0ACA9QZX1_9GLOM</name>
<accession>A0ACA9QZX1</accession>